<comment type="function">
    <text evidence="5">Regulatory protein of the TOL plasmid xyl operons. XylS activates the xylXYZLTEGFJQKIH operon required for the degradation of toluene, m-xylene and p-xylene.</text>
</comment>
<dbReference type="GeneID" id="77257879"/>
<dbReference type="InterPro" id="IPR018060">
    <property type="entry name" value="HTH_AraC"/>
</dbReference>
<evidence type="ECO:0000259" key="6">
    <source>
        <dbReference type="PROSITE" id="PS01124"/>
    </source>
</evidence>
<evidence type="ECO:0000256" key="5">
    <source>
        <dbReference type="ARBA" id="ARBA00037345"/>
    </source>
</evidence>
<evidence type="ECO:0000313" key="8">
    <source>
        <dbReference type="Proteomes" id="UP000193100"/>
    </source>
</evidence>
<dbReference type="InterPro" id="IPR037923">
    <property type="entry name" value="HTH-like"/>
</dbReference>
<dbReference type="InterPro" id="IPR018062">
    <property type="entry name" value="HTH_AraC-typ_CS"/>
</dbReference>
<dbReference type="Pfam" id="PF14525">
    <property type="entry name" value="AraC_binding_2"/>
    <property type="match status" value="1"/>
</dbReference>
<dbReference type="PANTHER" id="PTHR46796">
    <property type="entry name" value="HTH-TYPE TRANSCRIPTIONAL ACTIVATOR RHAS-RELATED"/>
    <property type="match status" value="1"/>
</dbReference>
<accession>A0A1W6KEX1</accession>
<keyword evidence="1" id="KW-0805">Transcription regulation</keyword>
<dbReference type="InterPro" id="IPR009057">
    <property type="entry name" value="Homeodomain-like_sf"/>
</dbReference>
<dbReference type="GO" id="GO:0043565">
    <property type="term" value="F:sequence-specific DNA binding"/>
    <property type="evidence" value="ECO:0007669"/>
    <property type="project" value="InterPro"/>
</dbReference>
<feature type="domain" description="HTH araC/xylS-type" evidence="6">
    <location>
        <begin position="217"/>
        <end position="316"/>
    </location>
</feature>
<keyword evidence="2" id="KW-0238">DNA-binding</keyword>
<dbReference type="InterPro" id="IPR035418">
    <property type="entry name" value="AraC-bd_2"/>
</dbReference>
<dbReference type="Gene3D" id="1.10.10.60">
    <property type="entry name" value="Homeodomain-like"/>
    <property type="match status" value="1"/>
</dbReference>
<dbReference type="GO" id="GO:0003700">
    <property type="term" value="F:DNA-binding transcription factor activity"/>
    <property type="evidence" value="ECO:0007669"/>
    <property type="project" value="InterPro"/>
</dbReference>
<evidence type="ECO:0000256" key="4">
    <source>
        <dbReference type="ARBA" id="ARBA00023163"/>
    </source>
</evidence>
<proteinExistence type="predicted"/>
<keyword evidence="3" id="KW-0010">Activator</keyword>
<evidence type="ECO:0000313" key="7">
    <source>
        <dbReference type="EMBL" id="ARM85984.1"/>
    </source>
</evidence>
<evidence type="ECO:0000256" key="1">
    <source>
        <dbReference type="ARBA" id="ARBA00023015"/>
    </source>
</evidence>
<evidence type="ECO:0000256" key="3">
    <source>
        <dbReference type="ARBA" id="ARBA00023159"/>
    </source>
</evidence>
<dbReference type="Pfam" id="PF12833">
    <property type="entry name" value="HTH_18"/>
    <property type="match status" value="1"/>
</dbReference>
<protein>
    <submittedName>
        <fullName evidence="7">HTH-type transcriptional activator RhaS</fullName>
    </submittedName>
</protein>
<organism evidence="7 8">
    <name type="scientific">Marinobacter salarius</name>
    <dbReference type="NCBI Taxonomy" id="1420917"/>
    <lineage>
        <taxon>Bacteria</taxon>
        <taxon>Pseudomonadati</taxon>
        <taxon>Pseudomonadota</taxon>
        <taxon>Gammaproteobacteria</taxon>
        <taxon>Pseudomonadales</taxon>
        <taxon>Marinobacteraceae</taxon>
        <taxon>Marinobacter</taxon>
    </lineage>
</organism>
<sequence length="318" mass="36032">MFGQSLAGATVLQGAHPEEVSSFVNQHIGQHRLEMLGEQKRKSSLSFREFAGFGMSQLSYGNHVRVKSPELESIYHFQVVTRGECVWHQAGERMKVRSGQAVMVNPYEKIDLEYSDDCEKLIIKVPEHVLNNARELSHGRLPEDGIRFTRAPVELRLCPALINIMEAVLSELDDAEDEDINPVCGAYREIILKKLLKVFPSNWSSQENGAACTPMLGKMLRYIEQNVHRNIDIEELSSVSNMSVRSIYNAFSKAFATTPKCYIKQLKLQKLREDLLQGKCRNVTEIALDYGFSHLGRFSSDYRKSFGELPSETLRMAG</sequence>
<dbReference type="PROSITE" id="PS01124">
    <property type="entry name" value="HTH_ARAC_FAMILY_2"/>
    <property type="match status" value="1"/>
</dbReference>
<dbReference type="SUPFAM" id="SSF46689">
    <property type="entry name" value="Homeodomain-like"/>
    <property type="match status" value="1"/>
</dbReference>
<gene>
    <name evidence="7" type="primary">rhaS</name>
    <name evidence="7" type="ORF">MARSALSMR5_03964</name>
</gene>
<reference evidence="7 8" key="1">
    <citation type="submission" date="2017-04" db="EMBL/GenBank/DDBJ databases">
        <title>Genome Sequence of Marinobacter salarius strain SMR5 Isolated from a culture of the Diatom Skeletonema marinoi.</title>
        <authorList>
            <person name="Topel M."/>
            <person name="Pinder M.I.M."/>
            <person name="Johansson O.N."/>
            <person name="Kourtchenko O."/>
            <person name="Godhe A."/>
            <person name="Clarke A.K."/>
        </authorList>
    </citation>
    <scope>NUCLEOTIDE SEQUENCE [LARGE SCALE GENOMIC DNA]</scope>
    <source>
        <strain evidence="7 8">SMR5</strain>
    </source>
</reference>
<dbReference type="EMBL" id="CP020931">
    <property type="protein sequence ID" value="ARM85984.1"/>
    <property type="molecule type" value="Genomic_DNA"/>
</dbReference>
<dbReference type="SUPFAM" id="SSF51215">
    <property type="entry name" value="Regulatory protein AraC"/>
    <property type="match status" value="1"/>
</dbReference>
<dbReference type="PANTHER" id="PTHR46796:SF6">
    <property type="entry name" value="ARAC SUBFAMILY"/>
    <property type="match status" value="1"/>
</dbReference>
<evidence type="ECO:0000256" key="2">
    <source>
        <dbReference type="ARBA" id="ARBA00023125"/>
    </source>
</evidence>
<name>A0A1W6KEX1_9GAMM</name>
<dbReference type="PROSITE" id="PS00041">
    <property type="entry name" value="HTH_ARAC_FAMILY_1"/>
    <property type="match status" value="1"/>
</dbReference>
<dbReference type="Proteomes" id="UP000193100">
    <property type="component" value="Chromosome"/>
</dbReference>
<keyword evidence="4" id="KW-0804">Transcription</keyword>
<dbReference type="AlphaFoldDB" id="A0A1W6KEX1"/>
<dbReference type="InterPro" id="IPR050204">
    <property type="entry name" value="AraC_XylS_family_regulators"/>
</dbReference>
<dbReference type="GO" id="GO:0009893">
    <property type="term" value="P:positive regulation of metabolic process"/>
    <property type="evidence" value="ECO:0007669"/>
    <property type="project" value="UniProtKB-ARBA"/>
</dbReference>
<dbReference type="SMART" id="SM00342">
    <property type="entry name" value="HTH_ARAC"/>
    <property type="match status" value="1"/>
</dbReference>
<dbReference type="RefSeq" id="WP_036202348.1">
    <property type="nucleotide sequence ID" value="NZ_CP020931.1"/>
</dbReference>